<evidence type="ECO:0000313" key="2">
    <source>
        <dbReference type="Proteomes" id="UP000789342"/>
    </source>
</evidence>
<accession>A0A9N9H7D7</accession>
<sequence length="70" mass="7634">MKQFLAQNETITTIHLEKKAQSGNTSIKKTNVSYNTTTTICGAYADVSRCIVGDDKLNVIASDERKVTPA</sequence>
<dbReference type="Proteomes" id="UP000789342">
    <property type="component" value="Unassembled WGS sequence"/>
</dbReference>
<organism evidence="1 2">
    <name type="scientific">Acaulospora morrowiae</name>
    <dbReference type="NCBI Taxonomy" id="94023"/>
    <lineage>
        <taxon>Eukaryota</taxon>
        <taxon>Fungi</taxon>
        <taxon>Fungi incertae sedis</taxon>
        <taxon>Mucoromycota</taxon>
        <taxon>Glomeromycotina</taxon>
        <taxon>Glomeromycetes</taxon>
        <taxon>Diversisporales</taxon>
        <taxon>Acaulosporaceae</taxon>
        <taxon>Acaulospora</taxon>
    </lineage>
</organism>
<gene>
    <name evidence="1" type="ORF">AMORRO_LOCUS10114</name>
</gene>
<keyword evidence="2" id="KW-1185">Reference proteome</keyword>
<name>A0A9N9H7D7_9GLOM</name>
<comment type="caution">
    <text evidence="1">The sequence shown here is derived from an EMBL/GenBank/DDBJ whole genome shotgun (WGS) entry which is preliminary data.</text>
</comment>
<protein>
    <submittedName>
        <fullName evidence="1">7021_t:CDS:1</fullName>
    </submittedName>
</protein>
<dbReference type="EMBL" id="CAJVPV010010721">
    <property type="protein sequence ID" value="CAG8654298.1"/>
    <property type="molecule type" value="Genomic_DNA"/>
</dbReference>
<reference evidence="1" key="1">
    <citation type="submission" date="2021-06" db="EMBL/GenBank/DDBJ databases">
        <authorList>
            <person name="Kallberg Y."/>
            <person name="Tangrot J."/>
            <person name="Rosling A."/>
        </authorList>
    </citation>
    <scope>NUCLEOTIDE SEQUENCE</scope>
    <source>
        <strain evidence="1">CL551</strain>
    </source>
</reference>
<dbReference type="AlphaFoldDB" id="A0A9N9H7D7"/>
<evidence type="ECO:0000313" key="1">
    <source>
        <dbReference type="EMBL" id="CAG8654298.1"/>
    </source>
</evidence>
<proteinExistence type="predicted"/>